<evidence type="ECO:0000256" key="2">
    <source>
        <dbReference type="ARBA" id="ARBA00022448"/>
    </source>
</evidence>
<dbReference type="GO" id="GO:0034632">
    <property type="term" value="F:retinol transmembrane transporter activity"/>
    <property type="evidence" value="ECO:0007669"/>
    <property type="project" value="InterPro"/>
</dbReference>
<dbReference type="EnsemblMetazoa" id="XM_028657879.1">
    <property type="protein sequence ID" value="XP_028513680.1"/>
    <property type="gene ID" value="LOC110235121"/>
</dbReference>
<protein>
    <submittedName>
        <fullName evidence="9">Uncharacterized protein</fullName>
    </submittedName>
</protein>
<dbReference type="GO" id="GO:0038023">
    <property type="term" value="F:signaling receptor activity"/>
    <property type="evidence" value="ECO:0007669"/>
    <property type="project" value="InterPro"/>
</dbReference>
<evidence type="ECO:0000256" key="8">
    <source>
        <dbReference type="SAM" id="Phobius"/>
    </source>
</evidence>
<dbReference type="GeneID" id="110235121"/>
<evidence type="ECO:0000256" key="6">
    <source>
        <dbReference type="ARBA" id="ARBA00023136"/>
    </source>
</evidence>
<evidence type="ECO:0000313" key="9">
    <source>
        <dbReference type="EnsemblMetazoa" id="XP_028513680.1"/>
    </source>
</evidence>
<dbReference type="InterPro" id="IPR026612">
    <property type="entry name" value="STRA6-like"/>
</dbReference>
<dbReference type="OMA" id="GEDKMFQ"/>
<organism evidence="9 10">
    <name type="scientific">Exaiptasia diaphana</name>
    <name type="common">Tropical sea anemone</name>
    <name type="synonym">Aiptasia pulchella</name>
    <dbReference type="NCBI Taxonomy" id="2652724"/>
    <lineage>
        <taxon>Eukaryota</taxon>
        <taxon>Metazoa</taxon>
        <taxon>Cnidaria</taxon>
        <taxon>Anthozoa</taxon>
        <taxon>Hexacorallia</taxon>
        <taxon>Actiniaria</taxon>
        <taxon>Aiptasiidae</taxon>
        <taxon>Exaiptasia</taxon>
    </lineage>
</organism>
<keyword evidence="4 8" id="KW-0812">Transmembrane</keyword>
<keyword evidence="7" id="KW-0675">Receptor</keyword>
<keyword evidence="6 8" id="KW-0472">Membrane</keyword>
<reference evidence="9" key="1">
    <citation type="submission" date="2022-11" db="UniProtKB">
        <authorList>
            <consortium name="EnsemblMetazoa"/>
        </authorList>
    </citation>
    <scope>IDENTIFICATION</scope>
</reference>
<feature type="transmembrane region" description="Helical" evidence="8">
    <location>
        <begin position="12"/>
        <end position="30"/>
    </location>
</feature>
<keyword evidence="5 8" id="KW-1133">Transmembrane helix</keyword>
<evidence type="ECO:0000256" key="5">
    <source>
        <dbReference type="ARBA" id="ARBA00022989"/>
    </source>
</evidence>
<feature type="transmembrane region" description="Helical" evidence="8">
    <location>
        <begin position="61"/>
        <end position="82"/>
    </location>
</feature>
<dbReference type="PANTHER" id="PTHR21444:SF15">
    <property type="entry name" value="RECEPTOR FOR RETINOL UPTAKE STRA6"/>
    <property type="match status" value="1"/>
</dbReference>
<proteinExistence type="predicted"/>
<name>A0A913YEC1_EXADI</name>
<accession>A0A913YEC1</accession>
<dbReference type="GO" id="GO:0071939">
    <property type="term" value="P:vitamin A import into cell"/>
    <property type="evidence" value="ECO:0007669"/>
    <property type="project" value="TreeGrafter"/>
</dbReference>
<evidence type="ECO:0000313" key="10">
    <source>
        <dbReference type="Proteomes" id="UP000887567"/>
    </source>
</evidence>
<comment type="subcellular location">
    <subcellularLocation>
        <location evidence="1">Cell membrane</location>
        <topology evidence="1">Multi-pass membrane protein</topology>
    </subcellularLocation>
</comment>
<dbReference type="OrthoDB" id="5985994at2759"/>
<dbReference type="PANTHER" id="PTHR21444">
    <property type="entry name" value="COILED-COIL DOMAIN-CONTAINING PROTEIN 180"/>
    <property type="match status" value="1"/>
</dbReference>
<dbReference type="RefSeq" id="XP_028513680.1">
    <property type="nucleotide sequence ID" value="XM_028657879.1"/>
</dbReference>
<evidence type="ECO:0000256" key="7">
    <source>
        <dbReference type="ARBA" id="ARBA00023170"/>
    </source>
</evidence>
<evidence type="ECO:0000256" key="3">
    <source>
        <dbReference type="ARBA" id="ARBA00022475"/>
    </source>
</evidence>
<sequence length="170" mass="19164">MSEKCLVDGYSYTVGMLVCAMLIMVVLSFMKKRVQLRPDLWNGRPGLPIPVNFLGKERNRLIIVLAFGATTSSFFVIFYESFLNISDFAIVKNIPNTPYGKAFKGVLATTIYGIINYPYFACLNAEYSLIGYIMGLLYTLIRCTVHLVIYLGCSLQTQQDVSMYTTSRTL</sequence>
<feature type="transmembrane region" description="Helical" evidence="8">
    <location>
        <begin position="129"/>
        <end position="152"/>
    </location>
</feature>
<keyword evidence="10" id="KW-1185">Reference proteome</keyword>
<keyword evidence="2" id="KW-0813">Transport</keyword>
<keyword evidence="3" id="KW-1003">Cell membrane</keyword>
<dbReference type="AlphaFoldDB" id="A0A913YEC1"/>
<dbReference type="GO" id="GO:0005886">
    <property type="term" value="C:plasma membrane"/>
    <property type="evidence" value="ECO:0007669"/>
    <property type="project" value="UniProtKB-SubCell"/>
</dbReference>
<dbReference type="Pfam" id="PF14752">
    <property type="entry name" value="RBP_receptor"/>
    <property type="match status" value="1"/>
</dbReference>
<dbReference type="Proteomes" id="UP000887567">
    <property type="component" value="Unplaced"/>
</dbReference>
<evidence type="ECO:0000256" key="4">
    <source>
        <dbReference type="ARBA" id="ARBA00022692"/>
    </source>
</evidence>
<evidence type="ECO:0000256" key="1">
    <source>
        <dbReference type="ARBA" id="ARBA00004651"/>
    </source>
</evidence>